<protein>
    <submittedName>
        <fullName evidence="2">Uncharacterized protein</fullName>
    </submittedName>
</protein>
<evidence type="ECO:0000313" key="2">
    <source>
        <dbReference type="EMBL" id="KAF1979631.1"/>
    </source>
</evidence>
<keyword evidence="3" id="KW-1185">Reference proteome</keyword>
<sequence>MTAALVGSLHFRGSRRMMAPLKRPLAQQRENPFDTRRADPSPCACTALTRPFSLPRSFFARVASCASRGAFRFDIAPTPFSPIHRSRFPDPQNSDETRVSLCKPSGFNPSRRASTHARTFSHSDDSTRYLLLSYTSLSLLSSKRHRVAPSLLTYTLHLCTTNTPPTPRSLNALTVHHIRLSRTPPR</sequence>
<evidence type="ECO:0000256" key="1">
    <source>
        <dbReference type="SAM" id="MobiDB-lite"/>
    </source>
</evidence>
<proteinExistence type="predicted"/>
<accession>A0A6A5VQW8</accession>
<organism evidence="2 3">
    <name type="scientific">Bimuria novae-zelandiae CBS 107.79</name>
    <dbReference type="NCBI Taxonomy" id="1447943"/>
    <lineage>
        <taxon>Eukaryota</taxon>
        <taxon>Fungi</taxon>
        <taxon>Dikarya</taxon>
        <taxon>Ascomycota</taxon>
        <taxon>Pezizomycotina</taxon>
        <taxon>Dothideomycetes</taxon>
        <taxon>Pleosporomycetidae</taxon>
        <taxon>Pleosporales</taxon>
        <taxon>Massarineae</taxon>
        <taxon>Didymosphaeriaceae</taxon>
        <taxon>Bimuria</taxon>
    </lineage>
</organism>
<gene>
    <name evidence="2" type="ORF">BU23DRAFT_101921</name>
</gene>
<feature type="region of interest" description="Disordered" evidence="1">
    <location>
        <begin position="84"/>
        <end position="114"/>
    </location>
</feature>
<dbReference type="AlphaFoldDB" id="A0A6A5VQW8"/>
<evidence type="ECO:0000313" key="3">
    <source>
        <dbReference type="Proteomes" id="UP000800036"/>
    </source>
</evidence>
<reference evidence="2" key="1">
    <citation type="journal article" date="2020" name="Stud. Mycol.">
        <title>101 Dothideomycetes genomes: a test case for predicting lifestyles and emergence of pathogens.</title>
        <authorList>
            <person name="Haridas S."/>
            <person name="Albert R."/>
            <person name="Binder M."/>
            <person name="Bloem J."/>
            <person name="Labutti K."/>
            <person name="Salamov A."/>
            <person name="Andreopoulos B."/>
            <person name="Baker S."/>
            <person name="Barry K."/>
            <person name="Bills G."/>
            <person name="Bluhm B."/>
            <person name="Cannon C."/>
            <person name="Castanera R."/>
            <person name="Culley D."/>
            <person name="Daum C."/>
            <person name="Ezra D."/>
            <person name="Gonzalez J."/>
            <person name="Henrissat B."/>
            <person name="Kuo A."/>
            <person name="Liang C."/>
            <person name="Lipzen A."/>
            <person name="Lutzoni F."/>
            <person name="Magnuson J."/>
            <person name="Mondo S."/>
            <person name="Nolan M."/>
            <person name="Ohm R."/>
            <person name="Pangilinan J."/>
            <person name="Park H.-J."/>
            <person name="Ramirez L."/>
            <person name="Alfaro M."/>
            <person name="Sun H."/>
            <person name="Tritt A."/>
            <person name="Yoshinaga Y."/>
            <person name="Zwiers L.-H."/>
            <person name="Turgeon B."/>
            <person name="Goodwin S."/>
            <person name="Spatafora J."/>
            <person name="Crous P."/>
            <person name="Grigoriev I."/>
        </authorList>
    </citation>
    <scope>NUCLEOTIDE SEQUENCE</scope>
    <source>
        <strain evidence="2">CBS 107.79</strain>
    </source>
</reference>
<dbReference type="EMBL" id="ML976657">
    <property type="protein sequence ID" value="KAF1979631.1"/>
    <property type="molecule type" value="Genomic_DNA"/>
</dbReference>
<dbReference type="Proteomes" id="UP000800036">
    <property type="component" value="Unassembled WGS sequence"/>
</dbReference>
<name>A0A6A5VQW8_9PLEO</name>